<dbReference type="PANTHER" id="PTHR35123:SF3">
    <property type="entry name" value="TRANSMEMBRANE PROTEIN"/>
    <property type="match status" value="1"/>
</dbReference>
<dbReference type="Proteomes" id="UP001634007">
    <property type="component" value="Unassembled WGS sequence"/>
</dbReference>
<reference evidence="1 2" key="1">
    <citation type="submission" date="2024-11" db="EMBL/GenBank/DDBJ databases">
        <title>Chromosome-level genome assembly of Eucalyptus globulus Labill. provides insights into its genome evolution.</title>
        <authorList>
            <person name="Li X."/>
        </authorList>
    </citation>
    <scope>NUCLEOTIDE SEQUENCE [LARGE SCALE GENOMIC DNA]</scope>
    <source>
        <strain evidence="1">CL2024</strain>
        <tissue evidence="1">Fresh tender leaves</tissue>
    </source>
</reference>
<accession>A0ABD3JES0</accession>
<dbReference type="AlphaFoldDB" id="A0ABD3JES0"/>
<gene>
    <name evidence="1" type="ORF">ACJRO7_030710</name>
</gene>
<comment type="caution">
    <text evidence="1">The sequence shown here is derived from an EMBL/GenBank/DDBJ whole genome shotgun (WGS) entry which is preliminary data.</text>
</comment>
<sequence length="116" mass="13288">MGLQDTGTGRFRYQYEKLTSIDEKTTRPRGRWVRSVNGKLKALRLSRSRKLTLRAFSLITMPSKIARIYRDITNRMNLDGICPAITFSSQWGLPVLSHSSVKCRSVVSLNRRWAGT</sequence>
<dbReference type="EMBL" id="JBJKBG010000008">
    <property type="protein sequence ID" value="KAL3725725.1"/>
    <property type="molecule type" value="Genomic_DNA"/>
</dbReference>
<evidence type="ECO:0000313" key="1">
    <source>
        <dbReference type="EMBL" id="KAL3725725.1"/>
    </source>
</evidence>
<proteinExistence type="predicted"/>
<keyword evidence="2" id="KW-1185">Reference proteome</keyword>
<name>A0ABD3JES0_EUCGL</name>
<dbReference type="PANTHER" id="PTHR35123">
    <property type="entry name" value="OS07G0633900 PROTEIN-RELATED"/>
    <property type="match status" value="1"/>
</dbReference>
<protein>
    <submittedName>
        <fullName evidence="1">Uncharacterized protein</fullName>
    </submittedName>
</protein>
<organism evidence="1 2">
    <name type="scientific">Eucalyptus globulus</name>
    <name type="common">Tasmanian blue gum</name>
    <dbReference type="NCBI Taxonomy" id="34317"/>
    <lineage>
        <taxon>Eukaryota</taxon>
        <taxon>Viridiplantae</taxon>
        <taxon>Streptophyta</taxon>
        <taxon>Embryophyta</taxon>
        <taxon>Tracheophyta</taxon>
        <taxon>Spermatophyta</taxon>
        <taxon>Magnoliopsida</taxon>
        <taxon>eudicotyledons</taxon>
        <taxon>Gunneridae</taxon>
        <taxon>Pentapetalae</taxon>
        <taxon>rosids</taxon>
        <taxon>malvids</taxon>
        <taxon>Myrtales</taxon>
        <taxon>Myrtaceae</taxon>
        <taxon>Myrtoideae</taxon>
        <taxon>Eucalypteae</taxon>
        <taxon>Eucalyptus</taxon>
    </lineage>
</organism>
<evidence type="ECO:0000313" key="2">
    <source>
        <dbReference type="Proteomes" id="UP001634007"/>
    </source>
</evidence>